<sequence length="109" mass="12377">MKKNLFITSFLVFFNCCFSQNRATTAKETEQKIDTYLKEVIQVNEIPGAALAVIKKGKVIYEKYYGKASLEAHKPVDKNTGFKIFSTTKLITNVGVFQLIESTQKDFVK</sequence>
<keyword evidence="2" id="KW-0378">Hydrolase</keyword>
<dbReference type="GO" id="GO:0016787">
    <property type="term" value="F:hydrolase activity"/>
    <property type="evidence" value="ECO:0007669"/>
    <property type="project" value="UniProtKB-KW"/>
</dbReference>
<comment type="caution">
    <text evidence="2">The sequence shown here is derived from an EMBL/GenBank/DDBJ whole genome shotgun (WGS) entry which is preliminary data.</text>
</comment>
<accession>A0ABU4RCA7</accession>
<dbReference type="Gene3D" id="3.40.710.10">
    <property type="entry name" value="DD-peptidase/beta-lactamase superfamily"/>
    <property type="match status" value="1"/>
</dbReference>
<organism evidence="2 3">
    <name type="scientific">Flavobacterium cupriresistens</name>
    <dbReference type="NCBI Taxonomy" id="2893885"/>
    <lineage>
        <taxon>Bacteria</taxon>
        <taxon>Pseudomonadati</taxon>
        <taxon>Bacteroidota</taxon>
        <taxon>Flavobacteriia</taxon>
        <taxon>Flavobacteriales</taxon>
        <taxon>Flavobacteriaceae</taxon>
        <taxon>Flavobacterium</taxon>
    </lineage>
</organism>
<keyword evidence="3" id="KW-1185">Reference proteome</keyword>
<evidence type="ECO:0000259" key="1">
    <source>
        <dbReference type="Pfam" id="PF00144"/>
    </source>
</evidence>
<protein>
    <submittedName>
        <fullName evidence="2">Serine hydrolase domain-containing protein</fullName>
        <ecNumber evidence="2">3.1.1.103</ecNumber>
    </submittedName>
</protein>
<dbReference type="EC" id="3.1.1.103" evidence="2"/>
<dbReference type="InterPro" id="IPR001466">
    <property type="entry name" value="Beta-lactam-related"/>
</dbReference>
<dbReference type="Proteomes" id="UP001273350">
    <property type="component" value="Unassembled WGS sequence"/>
</dbReference>
<dbReference type="InterPro" id="IPR050789">
    <property type="entry name" value="Diverse_Enzym_Activities"/>
</dbReference>
<reference evidence="2 3" key="1">
    <citation type="submission" date="2023-11" db="EMBL/GenBank/DDBJ databases">
        <title>Unpublished Manusciprt.</title>
        <authorList>
            <person name="Saticioglu I.B."/>
            <person name="Ay H."/>
            <person name="Ajmi N."/>
            <person name="Altun S."/>
            <person name="Duman M."/>
        </authorList>
    </citation>
    <scope>NUCLEOTIDE SEQUENCE [LARGE SCALE GENOMIC DNA]</scope>
    <source>
        <strain evidence="2 3">Fl-318</strain>
    </source>
</reference>
<evidence type="ECO:0000313" key="2">
    <source>
        <dbReference type="EMBL" id="MDX6189085.1"/>
    </source>
</evidence>
<dbReference type="EMBL" id="JAWXVI010000004">
    <property type="protein sequence ID" value="MDX6189085.1"/>
    <property type="molecule type" value="Genomic_DNA"/>
</dbReference>
<dbReference type="PANTHER" id="PTHR43283">
    <property type="entry name" value="BETA-LACTAMASE-RELATED"/>
    <property type="match status" value="1"/>
</dbReference>
<dbReference type="RefSeq" id="WP_230001858.1">
    <property type="nucleotide sequence ID" value="NZ_CP087134.1"/>
</dbReference>
<dbReference type="SUPFAM" id="SSF56601">
    <property type="entry name" value="beta-lactamase/transpeptidase-like"/>
    <property type="match status" value="1"/>
</dbReference>
<dbReference type="InterPro" id="IPR012338">
    <property type="entry name" value="Beta-lactam/transpept-like"/>
</dbReference>
<gene>
    <name evidence="2" type="ORF">SGQ83_06990</name>
</gene>
<feature type="domain" description="Beta-lactamase-related" evidence="1">
    <location>
        <begin position="41"/>
        <end position="102"/>
    </location>
</feature>
<dbReference type="Pfam" id="PF00144">
    <property type="entry name" value="Beta-lactamase"/>
    <property type="match status" value="1"/>
</dbReference>
<name>A0ABU4RCA7_9FLAO</name>
<evidence type="ECO:0000313" key="3">
    <source>
        <dbReference type="Proteomes" id="UP001273350"/>
    </source>
</evidence>
<proteinExistence type="predicted"/>
<dbReference type="PANTHER" id="PTHR43283:SF3">
    <property type="entry name" value="BETA-LACTAMASE FAMILY PROTEIN (AFU_ORTHOLOGUE AFUA_5G07500)"/>
    <property type="match status" value="1"/>
</dbReference>